<keyword evidence="7" id="KW-0472">Membrane</keyword>
<proteinExistence type="inferred from homology"/>
<organism evidence="9 10">
    <name type="scientific">Yinghuangia aomiensis</name>
    <dbReference type="NCBI Taxonomy" id="676205"/>
    <lineage>
        <taxon>Bacteria</taxon>
        <taxon>Bacillati</taxon>
        <taxon>Actinomycetota</taxon>
        <taxon>Actinomycetes</taxon>
        <taxon>Kitasatosporales</taxon>
        <taxon>Streptomycetaceae</taxon>
        <taxon>Yinghuangia</taxon>
    </lineage>
</organism>
<comment type="cofactor">
    <cofactor evidence="6">
        <name>Zn(2+)</name>
        <dbReference type="ChEBI" id="CHEBI:29105"/>
    </cofactor>
    <text evidence="6">Binds 1 zinc ion per subunit.</text>
</comment>
<feature type="transmembrane region" description="Helical" evidence="7">
    <location>
        <begin position="279"/>
        <end position="306"/>
    </location>
</feature>
<feature type="transmembrane region" description="Helical" evidence="7">
    <location>
        <begin position="6"/>
        <end position="23"/>
    </location>
</feature>
<sequence length="312" mass="32305">MRFAVYLPMILPLSALPVARLAVDHLHPRTATRLLTGVAAVLALCSTWCVALLVIVGSAQVPGNPLPDGWGDPGVRDAVPHVRLFGSLAMVVLSVVVTASAAMLLRDRRVRRRARAAIAALPDAGGLVVIPDERPYAYALPGREPRVVATTAMLACLTRDERRALIAHEHAHLAGRHHVFLTVSRLAAVSHPLLRPLRTAIAYTVERWADEDAAAAVGDRTVTARAVGKAALSAAKSGAPAASALPAFAARGPVPRRVAALLGPPPTSAWPAPASPTGFAAIVAAAGTTVSVCATANAAFALFVILKASTAL</sequence>
<protein>
    <submittedName>
        <fullName evidence="9">M56 family metallopeptidase</fullName>
    </submittedName>
</protein>
<keyword evidence="4 6" id="KW-0862">Zinc</keyword>
<dbReference type="InterPro" id="IPR052173">
    <property type="entry name" value="Beta-lactam_resp_regulator"/>
</dbReference>
<evidence type="ECO:0000256" key="3">
    <source>
        <dbReference type="ARBA" id="ARBA00022801"/>
    </source>
</evidence>
<feature type="domain" description="Peptidase M48" evidence="8">
    <location>
        <begin position="110"/>
        <end position="183"/>
    </location>
</feature>
<dbReference type="PANTHER" id="PTHR34978:SF3">
    <property type="entry name" value="SLR0241 PROTEIN"/>
    <property type="match status" value="1"/>
</dbReference>
<dbReference type="CDD" id="cd07326">
    <property type="entry name" value="M56_BlaR1_MecR1_like"/>
    <property type="match status" value="1"/>
</dbReference>
<name>A0ABP9GYA0_9ACTN</name>
<dbReference type="Pfam" id="PF01435">
    <property type="entry name" value="Peptidase_M48"/>
    <property type="match status" value="1"/>
</dbReference>
<accession>A0ABP9GYA0</accession>
<evidence type="ECO:0000313" key="9">
    <source>
        <dbReference type="EMBL" id="GAA4956537.1"/>
    </source>
</evidence>
<keyword evidence="2" id="KW-0479">Metal-binding</keyword>
<dbReference type="InterPro" id="IPR001915">
    <property type="entry name" value="Peptidase_M48"/>
</dbReference>
<evidence type="ECO:0000256" key="5">
    <source>
        <dbReference type="ARBA" id="ARBA00023049"/>
    </source>
</evidence>
<evidence type="ECO:0000256" key="6">
    <source>
        <dbReference type="RuleBase" id="RU003983"/>
    </source>
</evidence>
<evidence type="ECO:0000256" key="2">
    <source>
        <dbReference type="ARBA" id="ARBA00022723"/>
    </source>
</evidence>
<dbReference type="EMBL" id="BAABHS010000005">
    <property type="protein sequence ID" value="GAA4956537.1"/>
    <property type="molecule type" value="Genomic_DNA"/>
</dbReference>
<feature type="transmembrane region" description="Helical" evidence="7">
    <location>
        <begin position="81"/>
        <end position="105"/>
    </location>
</feature>
<feature type="transmembrane region" description="Helical" evidence="7">
    <location>
        <begin position="35"/>
        <end position="61"/>
    </location>
</feature>
<keyword evidence="10" id="KW-1185">Reference proteome</keyword>
<dbReference type="Proteomes" id="UP001500466">
    <property type="component" value="Unassembled WGS sequence"/>
</dbReference>
<gene>
    <name evidence="9" type="ORF">GCM10023205_18400</name>
</gene>
<evidence type="ECO:0000256" key="7">
    <source>
        <dbReference type="SAM" id="Phobius"/>
    </source>
</evidence>
<keyword evidence="5 6" id="KW-0482">Metalloprotease</keyword>
<keyword evidence="7" id="KW-1133">Transmembrane helix</keyword>
<evidence type="ECO:0000259" key="8">
    <source>
        <dbReference type="Pfam" id="PF01435"/>
    </source>
</evidence>
<comment type="caution">
    <text evidence="9">The sequence shown here is derived from an EMBL/GenBank/DDBJ whole genome shotgun (WGS) entry which is preliminary data.</text>
</comment>
<evidence type="ECO:0000256" key="1">
    <source>
        <dbReference type="ARBA" id="ARBA00022670"/>
    </source>
</evidence>
<keyword evidence="1 6" id="KW-0645">Protease</keyword>
<comment type="similarity">
    <text evidence="6">Belongs to the peptidase M48 family.</text>
</comment>
<keyword evidence="7" id="KW-0812">Transmembrane</keyword>
<dbReference type="Gene3D" id="3.30.2010.10">
    <property type="entry name" value="Metalloproteases ('zincins'), catalytic domain"/>
    <property type="match status" value="1"/>
</dbReference>
<dbReference type="PANTHER" id="PTHR34978">
    <property type="entry name" value="POSSIBLE SENSOR-TRANSDUCER PROTEIN BLAR"/>
    <property type="match status" value="1"/>
</dbReference>
<keyword evidence="3 6" id="KW-0378">Hydrolase</keyword>
<evidence type="ECO:0000256" key="4">
    <source>
        <dbReference type="ARBA" id="ARBA00022833"/>
    </source>
</evidence>
<reference evidence="10" key="1">
    <citation type="journal article" date="2019" name="Int. J. Syst. Evol. Microbiol.">
        <title>The Global Catalogue of Microorganisms (GCM) 10K type strain sequencing project: providing services to taxonomists for standard genome sequencing and annotation.</title>
        <authorList>
            <consortium name="The Broad Institute Genomics Platform"/>
            <consortium name="The Broad Institute Genome Sequencing Center for Infectious Disease"/>
            <person name="Wu L."/>
            <person name="Ma J."/>
        </authorList>
    </citation>
    <scope>NUCLEOTIDE SEQUENCE [LARGE SCALE GENOMIC DNA]</scope>
    <source>
        <strain evidence="10">JCM 17986</strain>
    </source>
</reference>
<evidence type="ECO:0000313" key="10">
    <source>
        <dbReference type="Proteomes" id="UP001500466"/>
    </source>
</evidence>